<dbReference type="RefSeq" id="NP_001322989.1">
    <property type="nucleotide sequence ID" value="NM_001332807.1"/>
</dbReference>
<sequence>MMKFKKYRDKSNNGRKNRERRTHKRYHNQRSRVERGRRKSKERVESLWKTKRRRGRETLPEETLTYGDWNNKGEGRSQGKCVTWKREIAQL</sequence>
<reference evidence="3 4" key="1">
    <citation type="journal article" date="2000" name="Nature">
        <title>Sequence and analysis of chromosome 1 of the plant Arabidopsis thaliana.</title>
        <authorList>
            <person name="Theologis A."/>
            <person name="Ecker J.R."/>
            <person name="Palm C.J."/>
            <person name="Federspiel N.A."/>
            <person name="Kaul S."/>
            <person name="White O."/>
            <person name="Alonso J."/>
            <person name="Altafi H."/>
            <person name="Araujo R."/>
            <person name="Bowman C.L."/>
            <person name="Brooks S.Y."/>
            <person name="Buehler E."/>
            <person name="Chan A."/>
            <person name="Chao Q."/>
            <person name="Chen H."/>
            <person name="Cheuk R.F."/>
            <person name="Chin C.W."/>
            <person name="Chung M.K."/>
            <person name="Conn L."/>
            <person name="Conway A.B."/>
            <person name="Conway A.R."/>
            <person name="Creasy T.H."/>
            <person name="Dewar K."/>
            <person name="Dunn P."/>
            <person name="Etgu P."/>
            <person name="Feldblyum T.V."/>
            <person name="Feng J."/>
            <person name="Fong B."/>
            <person name="Fujii C.Y."/>
            <person name="Gill J.E."/>
            <person name="Goldsmith A.D."/>
            <person name="Haas B."/>
            <person name="Hansen N.F."/>
            <person name="Hughes B."/>
            <person name="Huizar L."/>
            <person name="Hunter J.L."/>
            <person name="Jenkins J."/>
            <person name="Johnson-Hopson C."/>
            <person name="Khan S."/>
            <person name="Khaykin E."/>
            <person name="Kim C.J."/>
            <person name="Koo H.L."/>
            <person name="Kremenetskaia I."/>
            <person name="Kurtz D.B."/>
            <person name="Kwan A."/>
            <person name="Lam B."/>
            <person name="Langin-Hooper S."/>
            <person name="Lee A."/>
            <person name="Lee J.M."/>
            <person name="Lenz C.A."/>
            <person name="Li J.H."/>
            <person name="Li Y."/>
            <person name="Lin X."/>
            <person name="Liu S.X."/>
            <person name="Liu Z.A."/>
            <person name="Luros J.S."/>
            <person name="Maiti R."/>
            <person name="Marziali A."/>
            <person name="Militscher J."/>
            <person name="Miranda M."/>
            <person name="Nguyen M."/>
            <person name="Nierman W.C."/>
            <person name="Osborne B.I."/>
            <person name="Pai G."/>
            <person name="Peterson J."/>
            <person name="Pham P.K."/>
            <person name="Rizzo M."/>
            <person name="Rooney T."/>
            <person name="Rowley D."/>
            <person name="Sakano H."/>
            <person name="Salzberg S.L."/>
            <person name="Schwartz J.R."/>
            <person name="Shinn P."/>
            <person name="Southwick A.M."/>
            <person name="Sun H."/>
            <person name="Tallon L.J."/>
            <person name="Tambunga G."/>
            <person name="Toriumi M.J."/>
            <person name="Town C.D."/>
            <person name="Utterback T."/>
            <person name="Van Aken S."/>
            <person name="Vaysberg M."/>
            <person name="Vysotskaia V.S."/>
            <person name="Walker M."/>
            <person name="Wu D."/>
            <person name="Yu G."/>
            <person name="Fraser C.M."/>
            <person name="Venter J.C."/>
            <person name="Davis R.W."/>
        </authorList>
    </citation>
    <scope>NUCLEOTIDE SEQUENCE [LARGE SCALE GENOMIC DNA]</scope>
    <source>
        <strain evidence="4">cv. Columbia</strain>
    </source>
</reference>
<evidence type="ECO:0000313" key="2">
    <source>
        <dbReference type="Araport" id="AT1G28265"/>
    </source>
</evidence>
<dbReference type="GeneID" id="28717273"/>
<gene>
    <name evidence="2 3" type="ordered locus">At1g28265</name>
</gene>
<evidence type="ECO:0000256" key="1">
    <source>
        <dbReference type="SAM" id="MobiDB-lite"/>
    </source>
</evidence>
<dbReference type="Araport" id="AT1G28265"/>
<dbReference type="AlphaFoldDB" id="A0A1P8AVQ4"/>
<organism evidence="3 4">
    <name type="scientific">Arabidopsis thaliana</name>
    <name type="common">Mouse-ear cress</name>
    <dbReference type="NCBI Taxonomy" id="3702"/>
    <lineage>
        <taxon>Eukaryota</taxon>
        <taxon>Viridiplantae</taxon>
        <taxon>Streptophyta</taxon>
        <taxon>Embryophyta</taxon>
        <taxon>Tracheophyta</taxon>
        <taxon>Spermatophyta</taxon>
        <taxon>Magnoliopsida</taxon>
        <taxon>eudicotyledons</taxon>
        <taxon>Gunneridae</taxon>
        <taxon>Pentapetalae</taxon>
        <taxon>rosids</taxon>
        <taxon>malvids</taxon>
        <taxon>Brassicales</taxon>
        <taxon>Brassicaceae</taxon>
        <taxon>Camelineae</taxon>
        <taxon>Arabidopsis</taxon>
    </lineage>
</organism>
<dbReference type="InParanoid" id="A0A1P8AVQ4"/>
<evidence type="ECO:0000313" key="3">
    <source>
        <dbReference type="EMBL" id="ANM60723.1"/>
    </source>
</evidence>
<dbReference type="Proteomes" id="UP000006548">
    <property type="component" value="Chromosome 1"/>
</dbReference>
<feature type="compositionally biased region" description="Basic residues" evidence="1">
    <location>
        <begin position="1"/>
        <end position="41"/>
    </location>
</feature>
<reference evidence="4" key="2">
    <citation type="journal article" date="2017" name="Plant J.">
        <title>Araport11: a complete reannotation of the Arabidopsis thaliana reference genome.</title>
        <authorList>
            <person name="Cheng C.Y."/>
            <person name="Krishnakumar V."/>
            <person name="Chan A.P."/>
            <person name="Thibaud-Nissen F."/>
            <person name="Schobel S."/>
            <person name="Town C.D."/>
        </authorList>
    </citation>
    <scope>GENOME REANNOTATION</scope>
    <source>
        <strain evidence="4">cv. Columbia</strain>
    </source>
</reference>
<dbReference type="TAIR" id="AT1G28265"/>
<proteinExistence type="predicted"/>
<keyword evidence="4" id="KW-1185">Reference proteome</keyword>
<dbReference type="ProteomicsDB" id="212577"/>
<feature type="region of interest" description="Disordered" evidence="1">
    <location>
        <begin position="1"/>
        <end position="57"/>
    </location>
</feature>
<evidence type="ECO:0000313" key="4">
    <source>
        <dbReference type="Proteomes" id="UP000006548"/>
    </source>
</evidence>
<dbReference type="SMR" id="A0A1P8AVQ4"/>
<name>A0A1P8AVQ4_ARATH</name>
<dbReference type="EMBL" id="CP002684">
    <property type="protein sequence ID" value="ANM60723.1"/>
    <property type="molecule type" value="Genomic_DNA"/>
</dbReference>
<protein>
    <submittedName>
        <fullName evidence="3">Uncharacterized protein</fullName>
    </submittedName>
</protein>
<accession>A0A1P8AVQ4</accession>
<dbReference type="KEGG" id="ath:AT1G28265"/>